<gene>
    <name evidence="1" type="ORF">L207DRAFT_577800</name>
</gene>
<dbReference type="Gene3D" id="3.40.50.1240">
    <property type="entry name" value="Phosphoglycerate mutase-like"/>
    <property type="match status" value="1"/>
</dbReference>
<dbReference type="Proteomes" id="UP000235786">
    <property type="component" value="Unassembled WGS sequence"/>
</dbReference>
<dbReference type="Pfam" id="PF00300">
    <property type="entry name" value="His_Phos_1"/>
    <property type="match status" value="1"/>
</dbReference>
<proteinExistence type="predicted"/>
<dbReference type="SUPFAM" id="SSF53254">
    <property type="entry name" value="Phosphoglycerate mutase-like"/>
    <property type="match status" value="1"/>
</dbReference>
<dbReference type="GO" id="GO:0016791">
    <property type="term" value="F:phosphatase activity"/>
    <property type="evidence" value="ECO:0007669"/>
    <property type="project" value="TreeGrafter"/>
</dbReference>
<organism evidence="1 2">
    <name type="scientific">Hyaloscypha variabilis (strain UAMH 11265 / GT02V1 / F)</name>
    <name type="common">Meliniomyces variabilis</name>
    <dbReference type="NCBI Taxonomy" id="1149755"/>
    <lineage>
        <taxon>Eukaryota</taxon>
        <taxon>Fungi</taxon>
        <taxon>Dikarya</taxon>
        <taxon>Ascomycota</taxon>
        <taxon>Pezizomycotina</taxon>
        <taxon>Leotiomycetes</taxon>
        <taxon>Helotiales</taxon>
        <taxon>Hyaloscyphaceae</taxon>
        <taxon>Hyaloscypha</taxon>
        <taxon>Hyaloscypha variabilis</taxon>
    </lineage>
</organism>
<dbReference type="AlphaFoldDB" id="A0A2J6S280"/>
<protein>
    <submittedName>
        <fullName evidence="1">Phosphoglycerate mutase-like protein</fullName>
    </submittedName>
</protein>
<accession>A0A2J6S280</accession>
<dbReference type="InterPro" id="IPR013078">
    <property type="entry name" value="His_Pase_superF_clade-1"/>
</dbReference>
<evidence type="ECO:0000313" key="1">
    <source>
        <dbReference type="EMBL" id="PMD44847.1"/>
    </source>
</evidence>
<name>A0A2J6S280_HYAVF</name>
<evidence type="ECO:0000313" key="2">
    <source>
        <dbReference type="Proteomes" id="UP000235786"/>
    </source>
</evidence>
<dbReference type="InterPro" id="IPR050275">
    <property type="entry name" value="PGM_Phosphatase"/>
</dbReference>
<dbReference type="GO" id="GO:0005737">
    <property type="term" value="C:cytoplasm"/>
    <property type="evidence" value="ECO:0007669"/>
    <property type="project" value="TreeGrafter"/>
</dbReference>
<dbReference type="CDD" id="cd07067">
    <property type="entry name" value="HP_PGM_like"/>
    <property type="match status" value="1"/>
</dbReference>
<dbReference type="OrthoDB" id="496981at2759"/>
<dbReference type="PANTHER" id="PTHR48100">
    <property type="entry name" value="BROAD-SPECIFICITY PHOSPHATASE YOR283W-RELATED"/>
    <property type="match status" value="1"/>
</dbReference>
<reference evidence="1 2" key="1">
    <citation type="submission" date="2016-04" db="EMBL/GenBank/DDBJ databases">
        <title>A degradative enzymes factory behind the ericoid mycorrhizal symbiosis.</title>
        <authorList>
            <consortium name="DOE Joint Genome Institute"/>
            <person name="Martino E."/>
            <person name="Morin E."/>
            <person name="Grelet G."/>
            <person name="Kuo A."/>
            <person name="Kohler A."/>
            <person name="Daghino S."/>
            <person name="Barry K."/>
            <person name="Choi C."/>
            <person name="Cichocki N."/>
            <person name="Clum A."/>
            <person name="Copeland A."/>
            <person name="Hainaut M."/>
            <person name="Haridas S."/>
            <person name="Labutti K."/>
            <person name="Lindquist E."/>
            <person name="Lipzen A."/>
            <person name="Khouja H.-R."/>
            <person name="Murat C."/>
            <person name="Ohm R."/>
            <person name="Olson A."/>
            <person name="Spatafora J."/>
            <person name="Veneault-Fourrey C."/>
            <person name="Henrissat B."/>
            <person name="Grigoriev I."/>
            <person name="Martin F."/>
            <person name="Perotto S."/>
        </authorList>
    </citation>
    <scope>NUCLEOTIDE SEQUENCE [LARGE SCALE GENOMIC DNA]</scope>
    <source>
        <strain evidence="1 2">F</strain>
    </source>
</reference>
<dbReference type="InterPro" id="IPR029033">
    <property type="entry name" value="His_PPase_superfam"/>
</dbReference>
<keyword evidence="2" id="KW-1185">Reference proteome</keyword>
<dbReference type="EMBL" id="KZ613940">
    <property type="protein sequence ID" value="PMD44847.1"/>
    <property type="molecule type" value="Genomic_DNA"/>
</dbReference>
<sequence length="254" mass="28376">MAGLGHKLIVHFMRHAAALHKMNDETDVSIRDPGLSPKGEQQCKDFSDAFKGQENHIDCILASPMTRVLQTACSAFKEVIKPTKGGDGHTVIAMPQLQNLDSGINGTGLDPNELADRYNGVDWDKDRSGLPRGWVDTSFVQEGWNVKKPGKWSAEEVQWRLEYIQIFLQAIWVISGTGRCKTEVVIVTHGSLLRKLVNDVRFADAKLTHCVFSNDDGGFKEISKEELDILRNLKSEDIETELDDEAMREIESPA</sequence>
<dbReference type="PANTHER" id="PTHR48100:SF54">
    <property type="entry name" value="PHOSPHATASE SPAC5H10.03-RELATED"/>
    <property type="match status" value="1"/>
</dbReference>